<keyword evidence="2" id="KW-1185">Reference proteome</keyword>
<evidence type="ECO:0000313" key="2">
    <source>
        <dbReference type="Proteomes" id="UP001551695"/>
    </source>
</evidence>
<name>A0ABV3FR34_9NOCA</name>
<organism evidence="1 2">
    <name type="scientific">Nocardia aurea</name>
    <dbReference type="NCBI Taxonomy" id="2144174"/>
    <lineage>
        <taxon>Bacteria</taxon>
        <taxon>Bacillati</taxon>
        <taxon>Actinomycetota</taxon>
        <taxon>Actinomycetes</taxon>
        <taxon>Mycobacteriales</taxon>
        <taxon>Nocardiaceae</taxon>
        <taxon>Nocardia</taxon>
    </lineage>
</organism>
<protein>
    <submittedName>
        <fullName evidence="1">Uncharacterized protein</fullName>
    </submittedName>
</protein>
<accession>A0ABV3FR34</accession>
<dbReference type="RefSeq" id="WP_357781989.1">
    <property type="nucleotide sequence ID" value="NZ_JBFAKC010000004.1"/>
</dbReference>
<sequence length="237" mass="25470">MVAPNDIRAEEVIDRDSVDALREILDDPAIPVATTAVGPGARIGAVREAVDHLTTVGALAVAAHSVAAGERLLSTLADIDAGLADTVRWHIALSGVLAGLEPGRARNTLLGNIGRGDVLTWAHTVRGWSWSEGAPPRGDATIAHADGELEIDHYPGLYDYLLVWEPTGGSLIAVPTYRDRISWEQTVPASGRPATWVVRLARTTFHVDDLIPLDRHPRELTSWREPIHPAPTSEGAH</sequence>
<dbReference type="Proteomes" id="UP001551695">
    <property type="component" value="Unassembled WGS sequence"/>
</dbReference>
<reference evidence="1 2" key="1">
    <citation type="submission" date="2024-06" db="EMBL/GenBank/DDBJ databases">
        <title>The Natural Products Discovery Center: Release of the First 8490 Sequenced Strains for Exploring Actinobacteria Biosynthetic Diversity.</title>
        <authorList>
            <person name="Kalkreuter E."/>
            <person name="Kautsar S.A."/>
            <person name="Yang D."/>
            <person name="Bader C.D."/>
            <person name="Teijaro C.N."/>
            <person name="Fluegel L."/>
            <person name="Davis C.M."/>
            <person name="Simpson J.R."/>
            <person name="Lauterbach L."/>
            <person name="Steele A.D."/>
            <person name="Gui C."/>
            <person name="Meng S."/>
            <person name="Li G."/>
            <person name="Viehrig K."/>
            <person name="Ye F."/>
            <person name="Su P."/>
            <person name="Kiefer A.F."/>
            <person name="Nichols A."/>
            <person name="Cepeda A.J."/>
            <person name="Yan W."/>
            <person name="Fan B."/>
            <person name="Jiang Y."/>
            <person name="Adhikari A."/>
            <person name="Zheng C.-J."/>
            <person name="Schuster L."/>
            <person name="Cowan T.M."/>
            <person name="Smanski M.J."/>
            <person name="Chevrette M.G."/>
            <person name="De Carvalho L.P.S."/>
            <person name="Shen B."/>
        </authorList>
    </citation>
    <scope>NUCLEOTIDE SEQUENCE [LARGE SCALE GENOMIC DNA]</scope>
    <source>
        <strain evidence="1 2">NPDC050403</strain>
    </source>
</reference>
<comment type="caution">
    <text evidence="1">The sequence shown here is derived from an EMBL/GenBank/DDBJ whole genome shotgun (WGS) entry which is preliminary data.</text>
</comment>
<dbReference type="EMBL" id="JBFAKC010000004">
    <property type="protein sequence ID" value="MEV0707880.1"/>
    <property type="molecule type" value="Genomic_DNA"/>
</dbReference>
<gene>
    <name evidence="1" type="ORF">AB0I48_09975</name>
</gene>
<evidence type="ECO:0000313" key="1">
    <source>
        <dbReference type="EMBL" id="MEV0707880.1"/>
    </source>
</evidence>
<proteinExistence type="predicted"/>